<sequence>MATAMPPFSDDASLMVESDAVTPSSYDPMLISELDEPPPPPPPTASSTAADIPAARPAPPAKTYGHPREIAGQWSKTRTSTDSRRQRPVFDGVYYWINPFMARPLRDELHGLLHMHGGIDTSRDPRTTAMEEEEEEEEDRLFNARFSLARTTHCISCDYDFPEYEEAVARGIHIVTIPDMDRDALFGGVEAFGGQWQERMVKEVTHLITLTASGPRYESAMQHPELGIKIVLPHWLDDCFRLRRRIPEVSGRMHQYLFPNPPLLQSHPWLSSLPGTHPTAPDAAAEEATAPSDSAHRGDPHCLAGYRVYLADDLKITEETHALLEARIKEVGGELCSDDGFDRADMVICRWRTSRAYEQAIMGNKTVGTLNWLFHLLITRRLESSTSQLLHYPPPKHGMPDMRHFIITISGYTGMAREYLKRLIILCGAQYTAEMTRHNTHVICAEPQGQKYVAASEWHIIVVNHLWLEESYRAWQVQSVTRHHYTHFPVGPSLHEIVGQTGYRPVDLEPWRARAQAQPQDEASDAALDHPAVADTVREIPPSDHEDDAYTGPSARQATSYQRRQSALEANARLSDLVQSMNEFEREMRRAYRQRIQAKRPSSSTGSSKARREAAASAVGSKRMKLATHHRRMIVEEEEEEQEEQKKDSKEKEASVMESVCILTTGVKLTPADLQLIDALCCTNQQGIARLGGKVVTDARHCTHLIAKSAARTEKFLSALARACAIVTYGWLARSMEEGRFVGRCPL</sequence>
<evidence type="ECO:0000256" key="1">
    <source>
        <dbReference type="SAM" id="Coils"/>
    </source>
</evidence>
<feature type="domain" description="BRCT" evidence="3">
    <location>
        <begin position="402"/>
        <end position="485"/>
    </location>
</feature>
<dbReference type="InterPro" id="IPR001357">
    <property type="entry name" value="BRCT_dom"/>
</dbReference>
<dbReference type="PANTHER" id="PTHR47667:SF1">
    <property type="entry name" value="REGULATOR OF TY1 TRANSPOSITION PROTEIN 107"/>
    <property type="match status" value="1"/>
</dbReference>
<feature type="region of interest" description="Disordered" evidence="2">
    <location>
        <begin position="1"/>
        <end position="83"/>
    </location>
</feature>
<keyword evidence="1" id="KW-0175">Coiled coil</keyword>
<feature type="coiled-coil region" evidence="1">
    <location>
        <begin position="567"/>
        <end position="594"/>
    </location>
</feature>
<dbReference type="InterPro" id="IPR036420">
    <property type="entry name" value="BRCT_dom_sf"/>
</dbReference>
<evidence type="ECO:0000259" key="3">
    <source>
        <dbReference type="PROSITE" id="PS50172"/>
    </source>
</evidence>
<feature type="compositionally biased region" description="Polar residues" evidence="2">
    <location>
        <begin position="554"/>
        <end position="564"/>
    </location>
</feature>
<dbReference type="Proteomes" id="UP000278143">
    <property type="component" value="Unassembled WGS sequence"/>
</dbReference>
<dbReference type="CDD" id="cd17744">
    <property type="entry name" value="BRCT_MDC1_rpt1"/>
    <property type="match status" value="1"/>
</dbReference>
<dbReference type="PANTHER" id="PTHR47667">
    <property type="entry name" value="REGULATOR OF TY1 TRANSPOSITION PROTEIN 107"/>
    <property type="match status" value="1"/>
</dbReference>
<dbReference type="PROSITE" id="PS50172">
    <property type="entry name" value="BRCT"/>
    <property type="match status" value="4"/>
</dbReference>
<dbReference type="EMBL" id="KZ989614">
    <property type="protein sequence ID" value="RKP25797.1"/>
    <property type="molecule type" value="Genomic_DNA"/>
</dbReference>
<gene>
    <name evidence="4" type="ORF">SYNPS1DRAFT_28479</name>
</gene>
<feature type="compositionally biased region" description="Low complexity" evidence="2">
    <location>
        <begin position="279"/>
        <end position="293"/>
    </location>
</feature>
<dbReference type="GO" id="GO:0006302">
    <property type="term" value="P:double-strand break repair"/>
    <property type="evidence" value="ECO:0007669"/>
    <property type="project" value="TreeGrafter"/>
</dbReference>
<feature type="region of interest" description="Disordered" evidence="2">
    <location>
        <begin position="269"/>
        <end position="297"/>
    </location>
</feature>
<dbReference type="AlphaFoldDB" id="A0A4P9Z033"/>
<reference evidence="5" key="1">
    <citation type="journal article" date="2018" name="Nat. Microbiol.">
        <title>Leveraging single-cell genomics to expand the fungal tree of life.</title>
        <authorList>
            <person name="Ahrendt S.R."/>
            <person name="Quandt C.A."/>
            <person name="Ciobanu D."/>
            <person name="Clum A."/>
            <person name="Salamov A."/>
            <person name="Andreopoulos B."/>
            <person name="Cheng J.F."/>
            <person name="Woyke T."/>
            <person name="Pelin A."/>
            <person name="Henrissat B."/>
            <person name="Reynolds N.K."/>
            <person name="Benny G.L."/>
            <person name="Smith M.E."/>
            <person name="James T.Y."/>
            <person name="Grigoriev I.V."/>
        </authorList>
    </citation>
    <scope>NUCLEOTIDE SEQUENCE [LARGE SCALE GENOMIC DNA]</scope>
    <source>
        <strain evidence="5">Benny S71-1</strain>
    </source>
</reference>
<keyword evidence="5" id="KW-1185">Reference proteome</keyword>
<evidence type="ECO:0000313" key="4">
    <source>
        <dbReference type="EMBL" id="RKP25797.1"/>
    </source>
</evidence>
<dbReference type="Gene3D" id="3.40.50.10190">
    <property type="entry name" value="BRCT domain"/>
    <property type="match status" value="3"/>
</dbReference>
<feature type="domain" description="BRCT" evidence="3">
    <location>
        <begin position="164"/>
        <end position="248"/>
    </location>
</feature>
<dbReference type="OrthoDB" id="342264at2759"/>
<feature type="region of interest" description="Disordered" evidence="2">
    <location>
        <begin position="538"/>
        <end position="564"/>
    </location>
</feature>
<feature type="region of interest" description="Disordered" evidence="2">
    <location>
        <begin position="632"/>
        <end position="651"/>
    </location>
</feature>
<feature type="region of interest" description="Disordered" evidence="2">
    <location>
        <begin position="594"/>
        <end position="626"/>
    </location>
</feature>
<dbReference type="Pfam" id="PF12738">
    <property type="entry name" value="PTCB-BRCT"/>
    <property type="match status" value="2"/>
</dbReference>
<dbReference type="SUPFAM" id="SSF52113">
    <property type="entry name" value="BRCT domain"/>
    <property type="match status" value="4"/>
</dbReference>
<dbReference type="SMART" id="SM00292">
    <property type="entry name" value="BRCT"/>
    <property type="match status" value="4"/>
</dbReference>
<feature type="domain" description="BRCT" evidence="3">
    <location>
        <begin position="688"/>
        <end position="747"/>
    </location>
</feature>
<dbReference type="Pfam" id="PF16770">
    <property type="entry name" value="RTT107_BRCT_5"/>
    <property type="match status" value="1"/>
</dbReference>
<feature type="domain" description="BRCT" evidence="3">
    <location>
        <begin position="298"/>
        <end position="390"/>
    </location>
</feature>
<evidence type="ECO:0000256" key="2">
    <source>
        <dbReference type="SAM" id="MobiDB-lite"/>
    </source>
</evidence>
<accession>A0A4P9Z033</accession>
<feature type="compositionally biased region" description="Low complexity" evidence="2">
    <location>
        <begin position="45"/>
        <end position="55"/>
    </location>
</feature>
<proteinExistence type="predicted"/>
<dbReference type="CDD" id="cd18436">
    <property type="entry name" value="BRCT_BRC1_like_rpt2"/>
    <property type="match status" value="1"/>
</dbReference>
<protein>
    <recommendedName>
        <fullName evidence="3">BRCT domain-containing protein</fullName>
    </recommendedName>
</protein>
<dbReference type="GO" id="GO:1990683">
    <property type="term" value="P:DNA double-strand break attachment to nuclear envelope"/>
    <property type="evidence" value="ECO:0007669"/>
    <property type="project" value="TreeGrafter"/>
</dbReference>
<name>A0A4P9Z033_9FUNG</name>
<dbReference type="GO" id="GO:0005634">
    <property type="term" value="C:nucleus"/>
    <property type="evidence" value="ECO:0007669"/>
    <property type="project" value="TreeGrafter"/>
</dbReference>
<dbReference type="GO" id="GO:0035361">
    <property type="term" value="C:Cul8-RING ubiquitin ligase complex"/>
    <property type="evidence" value="ECO:0007669"/>
    <property type="project" value="TreeGrafter"/>
</dbReference>
<organism evidence="4 5">
    <name type="scientific">Syncephalis pseudoplumigaleata</name>
    <dbReference type="NCBI Taxonomy" id="1712513"/>
    <lineage>
        <taxon>Eukaryota</taxon>
        <taxon>Fungi</taxon>
        <taxon>Fungi incertae sedis</taxon>
        <taxon>Zoopagomycota</taxon>
        <taxon>Zoopagomycotina</taxon>
        <taxon>Zoopagomycetes</taxon>
        <taxon>Zoopagales</taxon>
        <taxon>Piptocephalidaceae</taxon>
        <taxon>Syncephalis</taxon>
    </lineage>
</organism>
<dbReference type="InterPro" id="IPR053036">
    <property type="entry name" value="CellCycle_DNARepair_Reg"/>
</dbReference>
<evidence type="ECO:0000313" key="5">
    <source>
        <dbReference type="Proteomes" id="UP000278143"/>
    </source>
</evidence>